<dbReference type="AlphaFoldDB" id="A0AAW1P864"/>
<sequence>MLLKDAGLSSQHSRSPGCTGAACLANCRSAAPTAHLCDRRRRCPSLQTEATLRSGSSGRDVSVSSAVAERQVTAPEWAVDPSFDVAELTVPDTFPPQDWPQTYHSDFEKDDVELNSILDRIDQDSPLLHTVWLIQRDGKQVSVIKREKALDVGLRTLRKAGVEGVMVDVWWGIVEEAGPTKYDFSAYRRLFQKVAEHGLKIQAVMSFHAAGGNVGDTCKIPLPPWVLHVGEGNPDIYYTDRSRRRNREYISLGCDTLPLFWGRSPVQIYQAFISAFLDTFSDMLGTVVTEITVGMGPAGELRYPSYPEGDGRWRFPGVGEFQCYDKYMLAELRKAADAAGQPEWGLEGPHDAGTYNSYTWETGFFRKHGGNWQSDYGRFFLDWYSGMLLQHAQRVLSAASLVASRPGRPRQLVSVKQHQTGDVEYSFEPACPLGIKLAGVHWWFKSRSHAAELTAGYYNTCDRNWYADVMGMLASHNARASFTCVEMRDCEHPPEARCSPQGLLEQVVNAAAAANVPLAGENALQRYDRYAFDRIAESAFGQNARAGHLQQLTFLRMGDLMFDNWDAFSQFLNRLRTPEELPPWALDHGHF</sequence>
<evidence type="ECO:0000256" key="2">
    <source>
        <dbReference type="ARBA" id="ARBA00005652"/>
    </source>
</evidence>
<organism evidence="11 12">
    <name type="scientific">Symbiochloris irregularis</name>
    <dbReference type="NCBI Taxonomy" id="706552"/>
    <lineage>
        <taxon>Eukaryota</taxon>
        <taxon>Viridiplantae</taxon>
        <taxon>Chlorophyta</taxon>
        <taxon>core chlorophytes</taxon>
        <taxon>Trebouxiophyceae</taxon>
        <taxon>Trebouxiales</taxon>
        <taxon>Trebouxiaceae</taxon>
        <taxon>Symbiochloris</taxon>
    </lineage>
</organism>
<reference evidence="11 12" key="1">
    <citation type="journal article" date="2024" name="Nat. Commun.">
        <title>Phylogenomics reveals the evolutionary origins of lichenization in chlorophyte algae.</title>
        <authorList>
            <person name="Puginier C."/>
            <person name="Libourel C."/>
            <person name="Otte J."/>
            <person name="Skaloud P."/>
            <person name="Haon M."/>
            <person name="Grisel S."/>
            <person name="Petersen M."/>
            <person name="Berrin J.G."/>
            <person name="Delaux P.M."/>
            <person name="Dal Grande F."/>
            <person name="Keller J."/>
        </authorList>
    </citation>
    <scope>NUCLEOTIDE SEQUENCE [LARGE SCALE GENOMIC DNA]</scope>
    <source>
        <strain evidence="11 12">SAG 2036</strain>
    </source>
</reference>
<dbReference type="InterPro" id="IPR001554">
    <property type="entry name" value="Glyco_hydro_14"/>
</dbReference>
<feature type="binding site" evidence="9">
    <location>
        <position position="216"/>
    </location>
    <ligand>
        <name>substrate</name>
    </ligand>
</feature>
<evidence type="ECO:0000256" key="7">
    <source>
        <dbReference type="ARBA" id="ARBA00023326"/>
    </source>
</evidence>
<evidence type="ECO:0000256" key="1">
    <source>
        <dbReference type="ARBA" id="ARBA00000546"/>
    </source>
</evidence>
<dbReference type="PANTHER" id="PTHR31352:SF40">
    <property type="entry name" value="BETA-AMYLASE 6"/>
    <property type="match status" value="1"/>
</dbReference>
<dbReference type="PRINTS" id="PR00750">
    <property type="entry name" value="BETAAMYLASE"/>
</dbReference>
<feature type="active site" description="Proton donor" evidence="8">
    <location>
        <position position="300"/>
    </location>
</feature>
<feature type="binding site" evidence="9">
    <location>
        <begin position="522"/>
        <end position="523"/>
    </location>
    <ligand>
        <name>substrate</name>
    </ligand>
</feature>
<feature type="binding site" evidence="9">
    <location>
        <position position="208"/>
    </location>
    <ligand>
        <name>substrate</name>
    </ligand>
</feature>
<proteinExistence type="inferred from homology"/>
<comment type="catalytic activity">
    <reaction evidence="1 10">
        <text>Hydrolysis of (1-&gt;4)-alpha-D-glucosidic linkages in polysaccharides so as to remove successive maltose units from the non-reducing ends of the chains.</text>
        <dbReference type="EC" id="3.2.1.2"/>
    </reaction>
</comment>
<dbReference type="GO" id="GO:0000272">
    <property type="term" value="P:polysaccharide catabolic process"/>
    <property type="evidence" value="ECO:0007669"/>
    <property type="project" value="UniProtKB-KW"/>
</dbReference>
<keyword evidence="7 10" id="KW-0624">Polysaccharide degradation</keyword>
<evidence type="ECO:0000313" key="12">
    <source>
        <dbReference type="Proteomes" id="UP001465755"/>
    </source>
</evidence>
<keyword evidence="6 10" id="KW-0326">Glycosidase</keyword>
<feature type="binding site" evidence="9">
    <location>
        <position position="436"/>
    </location>
    <ligand>
        <name>substrate</name>
    </ligand>
</feature>
<evidence type="ECO:0000256" key="4">
    <source>
        <dbReference type="ARBA" id="ARBA00022801"/>
    </source>
</evidence>
<gene>
    <name evidence="11" type="ORF">WJX73_006454</name>
</gene>
<keyword evidence="4 10" id="KW-0378">Hydrolase</keyword>
<evidence type="ECO:0000313" key="11">
    <source>
        <dbReference type="EMBL" id="KAK9805935.1"/>
    </source>
</evidence>
<feature type="active site" description="Proton acceptor" evidence="8">
    <location>
        <position position="521"/>
    </location>
</feature>
<feature type="binding site" evidence="9">
    <location>
        <position position="556"/>
    </location>
    <ligand>
        <name>substrate</name>
    </ligand>
</feature>
<evidence type="ECO:0000256" key="10">
    <source>
        <dbReference type="RuleBase" id="RU000509"/>
    </source>
</evidence>
<comment type="caution">
    <text evidence="11">The sequence shown here is derived from an EMBL/GenBank/DDBJ whole genome shotgun (WGS) entry which is preliminary data.</text>
</comment>
<dbReference type="PANTHER" id="PTHR31352">
    <property type="entry name" value="BETA-AMYLASE 1, CHLOROPLASTIC"/>
    <property type="match status" value="1"/>
</dbReference>
<accession>A0AAW1P864</accession>
<dbReference type="GO" id="GO:0016161">
    <property type="term" value="F:beta-amylase activity"/>
    <property type="evidence" value="ECO:0007669"/>
    <property type="project" value="UniProtKB-EC"/>
</dbReference>
<name>A0AAW1P864_9CHLO</name>
<dbReference type="EC" id="3.2.1.2" evidence="3 10"/>
<dbReference type="Pfam" id="PF01373">
    <property type="entry name" value="Glyco_hydro_14"/>
    <property type="match status" value="2"/>
</dbReference>
<feature type="binding site" evidence="9">
    <location>
        <position position="483"/>
    </location>
    <ligand>
        <name>substrate</name>
    </ligand>
</feature>
<comment type="similarity">
    <text evidence="2 10">Belongs to the glycosyl hydrolase 14 family.</text>
</comment>
<keyword evidence="12" id="KW-1185">Reference proteome</keyword>
<dbReference type="PROSITE" id="PS00679">
    <property type="entry name" value="BETA_AMYLASE_2"/>
    <property type="match status" value="1"/>
</dbReference>
<evidence type="ECO:0000256" key="6">
    <source>
        <dbReference type="ARBA" id="ARBA00023295"/>
    </source>
</evidence>
<evidence type="ECO:0000256" key="9">
    <source>
        <dbReference type="PIRSR" id="PIRSR601554-2"/>
    </source>
</evidence>
<evidence type="ECO:0000256" key="5">
    <source>
        <dbReference type="ARBA" id="ARBA00023277"/>
    </source>
</evidence>
<dbReference type="InterPro" id="IPR018238">
    <property type="entry name" value="Glyco_hydro_14_CS"/>
</dbReference>
<evidence type="ECO:0000256" key="3">
    <source>
        <dbReference type="ARBA" id="ARBA00012594"/>
    </source>
</evidence>
<evidence type="ECO:0000256" key="8">
    <source>
        <dbReference type="PIRSR" id="PIRSR601554-1"/>
    </source>
</evidence>
<dbReference type="Proteomes" id="UP001465755">
    <property type="component" value="Unassembled WGS sequence"/>
</dbReference>
<feature type="binding site" evidence="9">
    <location>
        <position position="168"/>
    </location>
    <ligand>
        <name>substrate</name>
    </ligand>
</feature>
<dbReference type="EMBL" id="JALJOQ010000040">
    <property type="protein sequence ID" value="KAK9805935.1"/>
    <property type="molecule type" value="Genomic_DNA"/>
</dbReference>
<dbReference type="SUPFAM" id="SSF51445">
    <property type="entry name" value="(Trans)glycosidases"/>
    <property type="match status" value="1"/>
</dbReference>
<dbReference type="Gene3D" id="3.20.20.80">
    <property type="entry name" value="Glycosidases"/>
    <property type="match status" value="1"/>
</dbReference>
<dbReference type="InterPro" id="IPR017853">
    <property type="entry name" value="GH"/>
</dbReference>
<keyword evidence="5 10" id="KW-0119">Carbohydrate metabolism</keyword>
<feature type="binding site" evidence="9">
    <location>
        <position position="441"/>
    </location>
    <ligand>
        <name>substrate</name>
    </ligand>
</feature>
<protein>
    <recommendedName>
        <fullName evidence="3 10">Beta-amylase</fullName>
        <ecNumber evidence="3 10">3.2.1.2</ecNumber>
    </recommendedName>
</protein>